<reference evidence="10 11" key="1">
    <citation type="submission" date="2021-03" db="EMBL/GenBank/DDBJ databases">
        <title>Genomic Encyclopedia of Type Strains, Phase IV (KMG-IV): sequencing the most valuable type-strain genomes for metagenomic binning, comparative biology and taxonomic classification.</title>
        <authorList>
            <person name="Goeker M."/>
        </authorList>
    </citation>
    <scope>NUCLEOTIDE SEQUENCE [LARGE SCALE GENOMIC DNA]</scope>
    <source>
        <strain evidence="10 11">DSM 24738</strain>
    </source>
</reference>
<dbReference type="EC" id="1.-.-.-" evidence="8"/>
<comment type="cofactor">
    <cofactor evidence="1 8">
        <name>FMN</name>
        <dbReference type="ChEBI" id="CHEBI:58210"/>
    </cofactor>
</comment>
<dbReference type="Pfam" id="PF00881">
    <property type="entry name" value="Nitroreductase"/>
    <property type="match status" value="1"/>
</dbReference>
<evidence type="ECO:0000256" key="6">
    <source>
        <dbReference type="ARBA" id="ARBA00023002"/>
    </source>
</evidence>
<evidence type="ECO:0000256" key="2">
    <source>
        <dbReference type="ARBA" id="ARBA00007118"/>
    </source>
</evidence>
<comment type="similarity">
    <text evidence="2 8">Belongs to the nitroreductase family.</text>
</comment>
<keyword evidence="4 8" id="KW-0288">FMN</keyword>
<dbReference type="PANTHER" id="PTHR43821:SF1">
    <property type="entry name" value="NAD(P)H NITROREDUCTASE YDJA-RELATED"/>
    <property type="match status" value="1"/>
</dbReference>
<keyword evidence="5 8" id="KW-0521">NADP</keyword>
<keyword evidence="6 8" id="KW-0560">Oxidoreductase</keyword>
<comment type="caution">
    <text evidence="10">The sequence shown here is derived from an EMBL/GenBank/DDBJ whole genome shotgun (WGS) entry which is preliminary data.</text>
</comment>
<evidence type="ECO:0000256" key="5">
    <source>
        <dbReference type="ARBA" id="ARBA00022857"/>
    </source>
</evidence>
<organism evidence="10 11">
    <name type="scientific">Ammoniphilus resinae</name>
    <dbReference type="NCBI Taxonomy" id="861532"/>
    <lineage>
        <taxon>Bacteria</taxon>
        <taxon>Bacillati</taxon>
        <taxon>Bacillota</taxon>
        <taxon>Bacilli</taxon>
        <taxon>Bacillales</taxon>
        <taxon>Paenibacillaceae</taxon>
        <taxon>Aneurinibacillus group</taxon>
        <taxon>Ammoniphilus</taxon>
    </lineage>
</organism>
<evidence type="ECO:0000256" key="8">
    <source>
        <dbReference type="PIRNR" id="PIRNR000232"/>
    </source>
</evidence>
<evidence type="ECO:0000256" key="4">
    <source>
        <dbReference type="ARBA" id="ARBA00022643"/>
    </source>
</evidence>
<accession>A0ABS4GSA1</accession>
<evidence type="ECO:0000259" key="9">
    <source>
        <dbReference type="Pfam" id="PF00881"/>
    </source>
</evidence>
<dbReference type="PANTHER" id="PTHR43821">
    <property type="entry name" value="NAD(P)H NITROREDUCTASE YDJA-RELATED"/>
    <property type="match status" value="1"/>
</dbReference>
<dbReference type="Gene3D" id="3.40.109.10">
    <property type="entry name" value="NADH Oxidase"/>
    <property type="match status" value="1"/>
</dbReference>
<evidence type="ECO:0000313" key="10">
    <source>
        <dbReference type="EMBL" id="MBP1933126.1"/>
    </source>
</evidence>
<evidence type="ECO:0000313" key="11">
    <source>
        <dbReference type="Proteomes" id="UP001519343"/>
    </source>
</evidence>
<evidence type="ECO:0000256" key="3">
    <source>
        <dbReference type="ARBA" id="ARBA00022630"/>
    </source>
</evidence>
<evidence type="ECO:0000256" key="7">
    <source>
        <dbReference type="ARBA" id="ARBA00023027"/>
    </source>
</evidence>
<keyword evidence="11" id="KW-1185">Reference proteome</keyword>
<dbReference type="Proteomes" id="UP001519343">
    <property type="component" value="Unassembled WGS sequence"/>
</dbReference>
<dbReference type="InterPro" id="IPR029479">
    <property type="entry name" value="Nitroreductase"/>
</dbReference>
<keyword evidence="3 8" id="KW-0285">Flavoprotein</keyword>
<proteinExistence type="inferred from homology"/>
<name>A0ABS4GSA1_9BACL</name>
<dbReference type="InterPro" id="IPR026021">
    <property type="entry name" value="YdjA-like"/>
</dbReference>
<dbReference type="CDD" id="cd02135">
    <property type="entry name" value="YdjA-like"/>
    <property type="match status" value="1"/>
</dbReference>
<evidence type="ECO:0000256" key="1">
    <source>
        <dbReference type="ARBA" id="ARBA00001917"/>
    </source>
</evidence>
<dbReference type="InterPro" id="IPR052530">
    <property type="entry name" value="NAD(P)H_nitroreductase"/>
</dbReference>
<gene>
    <name evidence="10" type="ORF">J2Z37_003137</name>
</gene>
<dbReference type="SUPFAM" id="SSF55469">
    <property type="entry name" value="FMN-dependent nitroreductase-like"/>
    <property type="match status" value="1"/>
</dbReference>
<protein>
    <recommendedName>
        <fullName evidence="8">Putative NAD(P)H nitroreductase</fullName>
        <ecNumber evidence="8">1.-.-.-</ecNumber>
    </recommendedName>
</protein>
<dbReference type="PIRSF" id="PIRSF000232">
    <property type="entry name" value="YdjA"/>
    <property type="match status" value="1"/>
</dbReference>
<keyword evidence="7 8" id="KW-0520">NAD</keyword>
<dbReference type="EMBL" id="JAGGKT010000009">
    <property type="protein sequence ID" value="MBP1933126.1"/>
    <property type="molecule type" value="Genomic_DNA"/>
</dbReference>
<dbReference type="RefSeq" id="WP_209811149.1">
    <property type="nucleotide sequence ID" value="NZ_JAGGKT010000009.1"/>
</dbReference>
<sequence>MDVIDAIKSRRSIGKVKRDPVSIELVEKVLEAATWAPCHHLTEPWRFFVMTGDGRKLLGKTLGKIAEEGMEDLTTVENQEKIRKQEEKALRAPVIIAVAVTPSDNPRVERIEEFAAVNAAIQNMLLTAHALGLGAVWRTGKPAYHPKMKELFSLRDEDEVLGFVYMGYPDIEPPVRHRKPFAEKTIWMDSN</sequence>
<feature type="domain" description="Nitroreductase" evidence="9">
    <location>
        <begin position="7"/>
        <end position="168"/>
    </location>
</feature>
<dbReference type="InterPro" id="IPR000415">
    <property type="entry name" value="Nitroreductase-like"/>
</dbReference>